<evidence type="ECO:0000256" key="4">
    <source>
        <dbReference type="ARBA" id="ARBA00022622"/>
    </source>
</evidence>
<dbReference type="InterPro" id="IPR001930">
    <property type="entry name" value="Peptidase_M1"/>
</dbReference>
<evidence type="ECO:0000256" key="10">
    <source>
        <dbReference type="ARBA" id="ARBA00023288"/>
    </source>
</evidence>
<evidence type="ECO:0000313" key="14">
    <source>
        <dbReference type="Proteomes" id="UP001159363"/>
    </source>
</evidence>
<evidence type="ECO:0000259" key="12">
    <source>
        <dbReference type="Pfam" id="PF01433"/>
    </source>
</evidence>
<comment type="caution">
    <text evidence="13">The sequence shown here is derived from an EMBL/GenBank/DDBJ whole genome shotgun (WGS) entry which is preliminary data.</text>
</comment>
<keyword evidence="7" id="KW-0378">Hydrolase</keyword>
<keyword evidence="5" id="KW-0645">Protease</keyword>
<keyword evidence="8" id="KW-0862">Zinc</keyword>
<organism evidence="13 14">
    <name type="scientific">Dryococelus australis</name>
    <dbReference type="NCBI Taxonomy" id="614101"/>
    <lineage>
        <taxon>Eukaryota</taxon>
        <taxon>Metazoa</taxon>
        <taxon>Ecdysozoa</taxon>
        <taxon>Arthropoda</taxon>
        <taxon>Hexapoda</taxon>
        <taxon>Insecta</taxon>
        <taxon>Pterygota</taxon>
        <taxon>Neoptera</taxon>
        <taxon>Polyneoptera</taxon>
        <taxon>Phasmatodea</taxon>
        <taxon>Verophasmatodea</taxon>
        <taxon>Anareolatae</taxon>
        <taxon>Phasmatidae</taxon>
        <taxon>Eurycanthinae</taxon>
        <taxon>Dryococelus</taxon>
    </lineage>
</organism>
<evidence type="ECO:0000256" key="1">
    <source>
        <dbReference type="ARBA" id="ARBA00001947"/>
    </source>
</evidence>
<comment type="cofactor">
    <cofactor evidence="1">
        <name>Zn(2+)</name>
        <dbReference type="ChEBI" id="CHEBI:29105"/>
    </cofactor>
</comment>
<keyword evidence="10" id="KW-0449">Lipoprotein</keyword>
<dbReference type="PANTHER" id="PTHR11533:SF294">
    <property type="entry name" value="THYROTROPIN-RELEASING HORMONE-DEGRADING ECTOENZYME"/>
    <property type="match status" value="1"/>
</dbReference>
<keyword evidence="4" id="KW-0336">GPI-anchor</keyword>
<evidence type="ECO:0000313" key="13">
    <source>
        <dbReference type="EMBL" id="KAJ8889457.1"/>
    </source>
</evidence>
<keyword evidence="4" id="KW-0325">Glycoprotein</keyword>
<evidence type="ECO:0000256" key="5">
    <source>
        <dbReference type="ARBA" id="ARBA00022670"/>
    </source>
</evidence>
<evidence type="ECO:0000256" key="9">
    <source>
        <dbReference type="ARBA" id="ARBA00023049"/>
    </source>
</evidence>
<dbReference type="InterPro" id="IPR050344">
    <property type="entry name" value="Peptidase_M1_aminopeptidases"/>
</dbReference>
<proteinExistence type="inferred from homology"/>
<keyword evidence="14" id="KW-1185">Reference proteome</keyword>
<dbReference type="InterPro" id="IPR042097">
    <property type="entry name" value="Aminopeptidase_N-like_N_sf"/>
</dbReference>
<evidence type="ECO:0000256" key="6">
    <source>
        <dbReference type="ARBA" id="ARBA00022723"/>
    </source>
</evidence>
<dbReference type="Gene3D" id="2.60.40.1730">
    <property type="entry name" value="tricorn interacting facor f3 domain"/>
    <property type="match status" value="1"/>
</dbReference>
<keyword evidence="9" id="KW-0482">Metalloprotease</keyword>
<dbReference type="Gene3D" id="1.10.390.10">
    <property type="entry name" value="Neutral Protease Domain 2"/>
    <property type="match status" value="1"/>
</dbReference>
<dbReference type="EMBL" id="JARBHB010000003">
    <property type="protein sequence ID" value="KAJ8889457.1"/>
    <property type="molecule type" value="Genomic_DNA"/>
</dbReference>
<dbReference type="Gene3D" id="3.30.2010.30">
    <property type="match status" value="1"/>
</dbReference>
<evidence type="ECO:0000256" key="11">
    <source>
        <dbReference type="SAM" id="MobiDB-lite"/>
    </source>
</evidence>
<comment type="subcellular location">
    <subcellularLocation>
        <location evidence="2">Cell membrane</location>
        <topology evidence="2">Lipid-anchor</topology>
        <topology evidence="2">GPI-anchor</topology>
    </subcellularLocation>
</comment>
<feature type="region of interest" description="Disordered" evidence="11">
    <location>
        <begin position="232"/>
        <end position="254"/>
    </location>
</feature>
<accession>A0ABQ9HYJ6</accession>
<name>A0ABQ9HYJ6_9NEOP</name>
<dbReference type="Pfam" id="PF01433">
    <property type="entry name" value="Peptidase_M1"/>
    <property type="match status" value="1"/>
</dbReference>
<dbReference type="InterPro" id="IPR014782">
    <property type="entry name" value="Peptidase_M1_dom"/>
</dbReference>
<dbReference type="SUPFAM" id="SSF63737">
    <property type="entry name" value="Leukotriene A4 hydrolase N-terminal domain"/>
    <property type="match status" value="1"/>
</dbReference>
<evidence type="ECO:0000256" key="2">
    <source>
        <dbReference type="ARBA" id="ARBA00004609"/>
    </source>
</evidence>
<comment type="similarity">
    <text evidence="3">Belongs to the peptidase M1 family.</text>
</comment>
<sequence length="334" mass="37275">MEQCQTAWAEETGYPRENPPTNSIIHHDSHIRKSGSDPARNRTWFAQLGGEYSNHYNTMAPLVRVMVCCCRDTGDGVVWDHYEETPPMSTYLLAFAISEFEQHSTTAGNMSVWVRPGAGSQAEYALSVSQDLLTALEDFTASPYQLPKMDQLAVPDFSFGAMENWGLVTYRGDSCSTSECRRRLKSSKHIVAHISHQWFGNLVTMSWWTYPWLNEGFATYCEYFITAKVSTPPPPPSASSTPAVPLVGSSVTSTGMQGRTKWEIPENIRRTTASSDTIPTRSNPRVTPPGIKLSSPWREVSSLAIKPPRPLHQLLETVKVTYVIFTTTVDNFVA</sequence>
<keyword evidence="4" id="KW-0472">Membrane</keyword>
<protein>
    <recommendedName>
        <fullName evidence="12">Peptidase M1 membrane alanine aminopeptidase domain-containing protein</fullName>
    </recommendedName>
</protein>
<feature type="domain" description="Peptidase M1 membrane alanine aminopeptidase" evidence="12">
    <location>
        <begin position="124"/>
        <end position="229"/>
    </location>
</feature>
<gene>
    <name evidence="13" type="ORF">PR048_008956</name>
</gene>
<dbReference type="InterPro" id="IPR027268">
    <property type="entry name" value="Peptidase_M4/M1_CTD_sf"/>
</dbReference>
<evidence type="ECO:0000256" key="8">
    <source>
        <dbReference type="ARBA" id="ARBA00022833"/>
    </source>
</evidence>
<evidence type="ECO:0000256" key="7">
    <source>
        <dbReference type="ARBA" id="ARBA00022801"/>
    </source>
</evidence>
<feature type="region of interest" description="Disordered" evidence="11">
    <location>
        <begin position="1"/>
        <end position="37"/>
    </location>
</feature>
<reference evidence="13 14" key="1">
    <citation type="submission" date="2023-02" db="EMBL/GenBank/DDBJ databases">
        <title>LHISI_Scaffold_Assembly.</title>
        <authorList>
            <person name="Stuart O.P."/>
            <person name="Cleave R."/>
            <person name="Magrath M.J.L."/>
            <person name="Mikheyev A.S."/>
        </authorList>
    </citation>
    <scope>NUCLEOTIDE SEQUENCE [LARGE SCALE GENOMIC DNA]</scope>
    <source>
        <strain evidence="13">Daus_M_001</strain>
        <tissue evidence="13">Leg muscle</tissue>
    </source>
</reference>
<keyword evidence="6" id="KW-0479">Metal-binding</keyword>
<dbReference type="PRINTS" id="PR00756">
    <property type="entry name" value="ALADIPTASE"/>
</dbReference>
<dbReference type="SUPFAM" id="SSF55486">
    <property type="entry name" value="Metalloproteases ('zincins'), catalytic domain"/>
    <property type="match status" value="1"/>
</dbReference>
<evidence type="ECO:0000256" key="3">
    <source>
        <dbReference type="ARBA" id="ARBA00010136"/>
    </source>
</evidence>
<dbReference type="Proteomes" id="UP001159363">
    <property type="component" value="Chromosome 3"/>
</dbReference>
<dbReference type="PANTHER" id="PTHR11533">
    <property type="entry name" value="PROTEASE M1 ZINC METALLOPROTEASE"/>
    <property type="match status" value="1"/>
</dbReference>